<dbReference type="InterPro" id="IPR005821">
    <property type="entry name" value="Ion_trans_dom"/>
</dbReference>
<proteinExistence type="predicted"/>
<dbReference type="Gene3D" id="1.25.40.20">
    <property type="entry name" value="Ankyrin repeat-containing domain"/>
    <property type="match status" value="1"/>
</dbReference>
<evidence type="ECO:0000256" key="5">
    <source>
        <dbReference type="ARBA" id="ARBA00022989"/>
    </source>
</evidence>
<keyword evidence="15" id="KW-1185">Reference proteome</keyword>
<dbReference type="SUPFAM" id="SSF48403">
    <property type="entry name" value="Ankyrin repeat"/>
    <property type="match status" value="1"/>
</dbReference>
<dbReference type="GO" id="GO:0051480">
    <property type="term" value="P:regulation of cytosolic calcium ion concentration"/>
    <property type="evidence" value="ECO:0007669"/>
    <property type="project" value="TreeGrafter"/>
</dbReference>
<evidence type="ECO:0000259" key="13">
    <source>
        <dbReference type="SMART" id="SM01420"/>
    </source>
</evidence>
<dbReference type="InterPro" id="IPR002110">
    <property type="entry name" value="Ankyrin_rpt"/>
</dbReference>
<keyword evidence="5 12" id="KW-1133">Transmembrane helix</keyword>
<dbReference type="PROSITE" id="PS50088">
    <property type="entry name" value="ANK_REPEAT"/>
    <property type="match status" value="1"/>
</dbReference>
<evidence type="ECO:0000256" key="12">
    <source>
        <dbReference type="SAM" id="Phobius"/>
    </source>
</evidence>
<evidence type="ECO:0000256" key="9">
    <source>
        <dbReference type="ARBA" id="ARBA00023303"/>
    </source>
</evidence>
<keyword evidence="7" id="KW-0406">Ion transport</keyword>
<evidence type="ECO:0000313" key="15">
    <source>
        <dbReference type="Proteomes" id="UP001249851"/>
    </source>
</evidence>
<feature type="domain" description="Transient receptor ion channel" evidence="13">
    <location>
        <begin position="172"/>
        <end position="247"/>
    </location>
</feature>
<evidence type="ECO:0000256" key="3">
    <source>
        <dbReference type="ARBA" id="ARBA00022692"/>
    </source>
</evidence>
<feature type="compositionally biased region" description="Polar residues" evidence="11">
    <location>
        <begin position="737"/>
        <end position="746"/>
    </location>
</feature>
<dbReference type="InterPro" id="IPR002153">
    <property type="entry name" value="TRPC_channel"/>
</dbReference>
<dbReference type="InterPro" id="IPR036770">
    <property type="entry name" value="Ankyrin_rpt-contain_sf"/>
</dbReference>
<evidence type="ECO:0000256" key="7">
    <source>
        <dbReference type="ARBA" id="ARBA00023065"/>
    </source>
</evidence>
<organism evidence="14 15">
    <name type="scientific">Acropora cervicornis</name>
    <name type="common">Staghorn coral</name>
    <dbReference type="NCBI Taxonomy" id="6130"/>
    <lineage>
        <taxon>Eukaryota</taxon>
        <taxon>Metazoa</taxon>
        <taxon>Cnidaria</taxon>
        <taxon>Anthozoa</taxon>
        <taxon>Hexacorallia</taxon>
        <taxon>Scleractinia</taxon>
        <taxon>Astrocoeniina</taxon>
        <taxon>Acroporidae</taxon>
        <taxon>Acropora</taxon>
    </lineage>
</organism>
<dbReference type="Pfam" id="PF12796">
    <property type="entry name" value="Ank_2"/>
    <property type="match status" value="1"/>
</dbReference>
<evidence type="ECO:0000256" key="2">
    <source>
        <dbReference type="ARBA" id="ARBA00022448"/>
    </source>
</evidence>
<dbReference type="PANTHER" id="PTHR10117">
    <property type="entry name" value="TRANSIENT RECEPTOR POTENTIAL CHANNEL"/>
    <property type="match status" value="1"/>
</dbReference>
<keyword evidence="4" id="KW-0677">Repeat</keyword>
<keyword evidence="14" id="KW-0675">Receptor</keyword>
<feature type="transmembrane region" description="Helical" evidence="12">
    <location>
        <begin position="620"/>
        <end position="639"/>
    </location>
</feature>
<dbReference type="SMART" id="SM01420">
    <property type="entry name" value="TRP_2"/>
    <property type="match status" value="1"/>
</dbReference>
<dbReference type="Pfam" id="PF00520">
    <property type="entry name" value="Ion_trans"/>
    <property type="match status" value="1"/>
</dbReference>
<dbReference type="GO" id="GO:0005886">
    <property type="term" value="C:plasma membrane"/>
    <property type="evidence" value="ECO:0007669"/>
    <property type="project" value="TreeGrafter"/>
</dbReference>
<feature type="transmembrane region" description="Helical" evidence="12">
    <location>
        <begin position="446"/>
        <end position="468"/>
    </location>
</feature>
<feature type="region of interest" description="Disordered" evidence="11">
    <location>
        <begin position="737"/>
        <end position="757"/>
    </location>
</feature>
<protein>
    <submittedName>
        <fullName evidence="14">Short transient receptor potential channel 5</fullName>
    </submittedName>
</protein>
<feature type="transmembrane region" description="Helical" evidence="12">
    <location>
        <begin position="539"/>
        <end position="556"/>
    </location>
</feature>
<dbReference type="PANTHER" id="PTHR10117:SF54">
    <property type="entry name" value="TRANSIENT RECEPTOR POTENTIAL-GAMMA PROTEIN"/>
    <property type="match status" value="1"/>
</dbReference>
<dbReference type="Pfam" id="PF00023">
    <property type="entry name" value="Ank"/>
    <property type="match status" value="1"/>
</dbReference>
<reference evidence="14" key="1">
    <citation type="journal article" date="2023" name="G3 (Bethesda)">
        <title>Whole genome assembly and annotation of the endangered Caribbean coral Acropora cervicornis.</title>
        <authorList>
            <person name="Selwyn J.D."/>
            <person name="Vollmer S.V."/>
        </authorList>
    </citation>
    <scope>NUCLEOTIDE SEQUENCE</scope>
    <source>
        <strain evidence="14">K2</strain>
    </source>
</reference>
<feature type="transmembrane region" description="Helical" evidence="12">
    <location>
        <begin position="340"/>
        <end position="364"/>
    </location>
</feature>
<dbReference type="AlphaFoldDB" id="A0AAD9V968"/>
<keyword evidence="6 10" id="KW-0040">ANK repeat</keyword>
<evidence type="ECO:0000313" key="14">
    <source>
        <dbReference type="EMBL" id="KAK2565951.1"/>
    </source>
</evidence>
<dbReference type="GO" id="GO:0034703">
    <property type="term" value="C:cation channel complex"/>
    <property type="evidence" value="ECO:0007669"/>
    <property type="project" value="TreeGrafter"/>
</dbReference>
<feature type="repeat" description="ANK" evidence="10">
    <location>
        <begin position="64"/>
        <end position="91"/>
    </location>
</feature>
<dbReference type="InterPro" id="IPR013555">
    <property type="entry name" value="TRP_dom"/>
</dbReference>
<feature type="transmembrane region" description="Helical" evidence="12">
    <location>
        <begin position="496"/>
        <end position="519"/>
    </location>
</feature>
<accession>A0AAD9V968</accession>
<dbReference type="PRINTS" id="PR01097">
    <property type="entry name" value="TRNSRECEPTRP"/>
</dbReference>
<evidence type="ECO:0000256" key="11">
    <source>
        <dbReference type="SAM" id="MobiDB-lite"/>
    </source>
</evidence>
<dbReference type="SMART" id="SM00248">
    <property type="entry name" value="ANK"/>
    <property type="match status" value="2"/>
</dbReference>
<dbReference type="Pfam" id="PF08344">
    <property type="entry name" value="TRP_2"/>
    <property type="match status" value="1"/>
</dbReference>
<evidence type="ECO:0000256" key="10">
    <source>
        <dbReference type="PROSITE-ProRule" id="PRU00023"/>
    </source>
</evidence>
<evidence type="ECO:0000256" key="1">
    <source>
        <dbReference type="ARBA" id="ARBA00004141"/>
    </source>
</evidence>
<keyword evidence="9" id="KW-0407">Ion channel</keyword>
<dbReference type="GO" id="GO:0015279">
    <property type="term" value="F:store-operated calcium channel activity"/>
    <property type="evidence" value="ECO:0007669"/>
    <property type="project" value="TreeGrafter"/>
</dbReference>
<dbReference type="EMBL" id="JARQWQ010000018">
    <property type="protein sequence ID" value="KAK2565951.1"/>
    <property type="molecule type" value="Genomic_DNA"/>
</dbReference>
<evidence type="ECO:0000256" key="8">
    <source>
        <dbReference type="ARBA" id="ARBA00023136"/>
    </source>
</evidence>
<feature type="transmembrane region" description="Helical" evidence="12">
    <location>
        <begin position="406"/>
        <end position="425"/>
    </location>
</feature>
<sequence>MEIPYEPQENAVILGDITDAPESRDIALNEDQVGFLDAVRDGNESMVRVYVLEKFIDVNCTNLVGETALQIATNTDHREIAKFLVDHGADVTSALLQAVAKESVDWVKALLAELSNQQNSVTSSHSNSFSEKPHSYVSPLMLAAQNNCPEIVQLFLEKGYVIKEPQMHEKSFTGEECESLLGNRIGRSIYCLHSYRALASPIYLCISYLLDDSTEEQNIKSSKDPMVRAFLLNQKFESLVETEYEFKSDYKRLSNQCEEFAVSLLQKCQSMEEISCIMSVPGIEQLEHVQVRGGKEAQKLSVLNFAIANKNEKFVAHPYSQLMLNSVLYNDLEIWEGLNYVVKMLLGLFFTSLLPLWFLIYFFAPNSHLSQLLKKPFFKFLNHGGSFVWFLALLICSSIQDQFFDVLELSPLDLFLTLWIIGMLVQEAKELYRQGKERYKSQYWNLVTIVMLLLFVASGVLWLIGYFMNVGGQDSWKIPIEAVFSDKNATESAYRFVLLSNVFFSLAMVLAFLHASNFFQVSSVLGPLQLSLVNMTADIGKFLFLFLLLFLSFGFAQRKVYSRYVQAREDFAGNKTDHEFARIGGTLRYLFWDVFGMMELQDLKTSEQFVITQYAGEMLLGLYAIASLLVAINMLVAMISNTYQRVADDADIQWKFSRTRMWMQYLDEGSVMPPPFNLIPPPRVVMNLCRRLCLRGCHCQRKSSTSRTEEKAAQRIKRRKMMKLLIQRYLVSFAKTRGQSSASQPPTERDETTMFSM</sequence>
<reference evidence="14" key="2">
    <citation type="journal article" date="2023" name="Science">
        <title>Genomic signatures of disease resistance in endangered staghorn corals.</title>
        <authorList>
            <person name="Vollmer S.V."/>
            <person name="Selwyn J.D."/>
            <person name="Despard B.A."/>
            <person name="Roesel C.L."/>
        </authorList>
    </citation>
    <scope>NUCLEOTIDE SEQUENCE</scope>
    <source>
        <strain evidence="14">K2</strain>
    </source>
</reference>
<keyword evidence="8 12" id="KW-0472">Membrane</keyword>
<keyword evidence="2" id="KW-0813">Transport</keyword>
<dbReference type="Proteomes" id="UP001249851">
    <property type="component" value="Unassembled WGS sequence"/>
</dbReference>
<comment type="subcellular location">
    <subcellularLocation>
        <location evidence="1">Membrane</location>
        <topology evidence="1">Multi-pass membrane protein</topology>
    </subcellularLocation>
</comment>
<evidence type="ECO:0000256" key="6">
    <source>
        <dbReference type="ARBA" id="ARBA00023043"/>
    </source>
</evidence>
<feature type="transmembrane region" description="Helical" evidence="12">
    <location>
        <begin position="376"/>
        <end position="400"/>
    </location>
</feature>
<name>A0AAD9V968_ACRCE</name>
<evidence type="ECO:0000256" key="4">
    <source>
        <dbReference type="ARBA" id="ARBA00022737"/>
    </source>
</evidence>
<gene>
    <name evidence="14" type="ORF">P5673_010259</name>
</gene>
<dbReference type="GO" id="GO:0070679">
    <property type="term" value="F:inositol 1,4,5 trisphosphate binding"/>
    <property type="evidence" value="ECO:0007669"/>
    <property type="project" value="TreeGrafter"/>
</dbReference>
<comment type="caution">
    <text evidence="14">The sequence shown here is derived from an EMBL/GenBank/DDBJ whole genome shotgun (WGS) entry which is preliminary data.</text>
</comment>
<dbReference type="PROSITE" id="PS50297">
    <property type="entry name" value="ANK_REP_REGION"/>
    <property type="match status" value="1"/>
</dbReference>
<keyword evidence="3 12" id="KW-0812">Transmembrane</keyword>
<feature type="compositionally biased region" description="Basic and acidic residues" evidence="11">
    <location>
        <begin position="747"/>
        <end position="757"/>
    </location>
</feature>